<evidence type="ECO:0000256" key="1">
    <source>
        <dbReference type="SAM" id="MobiDB-lite"/>
    </source>
</evidence>
<reference evidence="2" key="1">
    <citation type="journal article" date="2020" name="Stud. Mycol.">
        <title>101 Dothideomycetes genomes: a test case for predicting lifestyles and emergence of pathogens.</title>
        <authorList>
            <person name="Haridas S."/>
            <person name="Albert R."/>
            <person name="Binder M."/>
            <person name="Bloem J."/>
            <person name="Labutti K."/>
            <person name="Salamov A."/>
            <person name="Andreopoulos B."/>
            <person name="Baker S."/>
            <person name="Barry K."/>
            <person name="Bills G."/>
            <person name="Bluhm B."/>
            <person name="Cannon C."/>
            <person name="Castanera R."/>
            <person name="Culley D."/>
            <person name="Daum C."/>
            <person name="Ezra D."/>
            <person name="Gonzalez J."/>
            <person name="Henrissat B."/>
            <person name="Kuo A."/>
            <person name="Liang C."/>
            <person name="Lipzen A."/>
            <person name="Lutzoni F."/>
            <person name="Magnuson J."/>
            <person name="Mondo S."/>
            <person name="Nolan M."/>
            <person name="Ohm R."/>
            <person name="Pangilinan J."/>
            <person name="Park H.-J."/>
            <person name="Ramirez L."/>
            <person name="Alfaro M."/>
            <person name="Sun H."/>
            <person name="Tritt A."/>
            <person name="Yoshinaga Y."/>
            <person name="Zwiers L.-H."/>
            <person name="Turgeon B."/>
            <person name="Goodwin S."/>
            <person name="Spatafora J."/>
            <person name="Crous P."/>
            <person name="Grigoriev I."/>
        </authorList>
    </citation>
    <scope>NUCLEOTIDE SEQUENCE</scope>
    <source>
        <strain evidence="2">CBS 122681</strain>
    </source>
</reference>
<feature type="region of interest" description="Disordered" evidence="1">
    <location>
        <begin position="587"/>
        <end position="836"/>
    </location>
</feature>
<organism evidence="2 3">
    <name type="scientific">Lophiostoma macrostomum CBS 122681</name>
    <dbReference type="NCBI Taxonomy" id="1314788"/>
    <lineage>
        <taxon>Eukaryota</taxon>
        <taxon>Fungi</taxon>
        <taxon>Dikarya</taxon>
        <taxon>Ascomycota</taxon>
        <taxon>Pezizomycotina</taxon>
        <taxon>Dothideomycetes</taxon>
        <taxon>Pleosporomycetidae</taxon>
        <taxon>Pleosporales</taxon>
        <taxon>Lophiostomataceae</taxon>
        <taxon>Lophiostoma</taxon>
    </lineage>
</organism>
<accession>A0A6A6TSE5</accession>
<sequence length="948" mass="106183">MPSLKDLHCSIEIGRSQQVLQEHGTTYGDGLVETFVAVPTSPKRFSVHLVSSAYVAEGLAMYVFIDGIYQCNRNRRCVKDKVKRGQIVNRHSLVDFRVRQKEEKQKHGSMVAREWTFEKLDLASADGAPRRCSRKIADNLGCIEIIVLRCKGDRTLGAAQPEKRSSEKQKDLGFDGANDAHHEIFGLDGSGREYHFDDRTVRPEVFETPSTDSGRLVPSFAYVHPSRVPHHVPPSAHGFPTGSFSHGAHGPPESIHGGRPSTSAYSHYPRSRRRHSEAARPGTAAHINVPPPLVEYGTGPVPRGPVPETQAELFHNRTSRSMHGEEIVDPERLRKIAEDAYHQGRRDAEYRTETVKADQRTQQPIRDDTGWPADDNNDGWPEQNKNSAWPISHDDPDSWEDSTWDINNDNQNSAEAHRRRSNSVSDWNSVRTSSPVTSPTGGAQEERSPWGMVDDDSSTKSGTVTSPPTIMSTRNRSQTKSTHGKKNQETTPQTASRAAFWGDHAHGGWSQTEEVTPSPRIASQNYQEAHANKATSYESAGEAPRKPPSPRIAPVPQAFRMQQHGIAHPITPPPAYSVAMHGLFGEDKASSEESRGIKSSNTHAQSKAQKEAQPQQDSSDWSSDSDGLNEDSQAVRHDMPGSWNDEEEVQEAPKNDSWTQPKAPSNKKWTMPWSWKPAADITPEIRQQHGVTWDVPEKTGVDDDVNDKWSDQEAHTWGPPRVTIKQDDAWCKDSWETPDAHTRVSNKTPTTTNSKQRCPTQSHQPSDSKHNPHWTEAPPPFPSTPLKKTWPTPQVLPPLPTPSQSQSHPRPHAEPTPKLPTPHTHAFKPGKPTPYTHSINRPIYLDTLKHPYAVFRFKYRSRDYLKTILPGEVPDAEPVVREKTDGERVRERLEGVGEERLKEEIVRLKKLVGKEYGDRKGKGREKERGVGNGDEEKDWKTMGRRAAV</sequence>
<feature type="compositionally biased region" description="Basic and acidic residues" evidence="1">
    <location>
        <begin position="161"/>
        <end position="177"/>
    </location>
</feature>
<feature type="compositionally biased region" description="Polar residues" evidence="1">
    <location>
        <begin position="743"/>
        <end position="765"/>
    </location>
</feature>
<proteinExistence type="predicted"/>
<name>A0A6A6TSE5_9PLEO</name>
<feature type="region of interest" description="Disordered" evidence="1">
    <location>
        <begin position="157"/>
        <end position="177"/>
    </location>
</feature>
<feature type="compositionally biased region" description="Polar residues" evidence="1">
    <location>
        <begin position="597"/>
        <end position="616"/>
    </location>
</feature>
<feature type="compositionally biased region" description="Basic and acidic residues" evidence="1">
    <location>
        <begin position="587"/>
        <end position="596"/>
    </location>
</feature>
<feature type="compositionally biased region" description="Basic and acidic residues" evidence="1">
    <location>
        <begin position="916"/>
        <end position="929"/>
    </location>
</feature>
<feature type="compositionally biased region" description="Basic and acidic residues" evidence="1">
    <location>
        <begin position="695"/>
        <end position="714"/>
    </location>
</feature>
<dbReference type="EMBL" id="MU004288">
    <property type="protein sequence ID" value="KAF2662730.1"/>
    <property type="molecule type" value="Genomic_DNA"/>
</dbReference>
<feature type="region of interest" description="Disordered" evidence="1">
    <location>
        <begin position="916"/>
        <end position="948"/>
    </location>
</feature>
<gene>
    <name evidence="2" type="ORF">K491DRAFT_672597</name>
</gene>
<evidence type="ECO:0000313" key="2">
    <source>
        <dbReference type="EMBL" id="KAF2662730.1"/>
    </source>
</evidence>
<feature type="compositionally biased region" description="Polar residues" evidence="1">
    <location>
        <begin position="404"/>
        <end position="414"/>
    </location>
</feature>
<feature type="compositionally biased region" description="Basic and acidic residues" evidence="1">
    <location>
        <begin position="724"/>
        <end position="742"/>
    </location>
</feature>
<protein>
    <submittedName>
        <fullName evidence="2">Uncharacterized protein</fullName>
    </submittedName>
</protein>
<dbReference type="OrthoDB" id="5423516at2759"/>
<feature type="compositionally biased region" description="Low complexity" evidence="1">
    <location>
        <begin position="617"/>
        <end position="626"/>
    </location>
</feature>
<keyword evidence="3" id="KW-1185">Reference proteome</keyword>
<feature type="region of interest" description="Disordered" evidence="1">
    <location>
        <begin position="229"/>
        <end position="302"/>
    </location>
</feature>
<feature type="compositionally biased region" description="Basic and acidic residues" evidence="1">
    <location>
        <begin position="343"/>
        <end position="369"/>
    </location>
</feature>
<feature type="region of interest" description="Disordered" evidence="1">
    <location>
        <begin position="343"/>
        <end position="558"/>
    </location>
</feature>
<feature type="compositionally biased region" description="Low complexity" evidence="1">
    <location>
        <begin position="429"/>
        <end position="440"/>
    </location>
</feature>
<feature type="compositionally biased region" description="Polar residues" evidence="1">
    <location>
        <begin position="509"/>
        <end position="538"/>
    </location>
</feature>
<dbReference type="AlphaFoldDB" id="A0A6A6TSE5"/>
<dbReference type="Proteomes" id="UP000799324">
    <property type="component" value="Unassembled WGS sequence"/>
</dbReference>
<evidence type="ECO:0000313" key="3">
    <source>
        <dbReference type="Proteomes" id="UP000799324"/>
    </source>
</evidence>
<feature type="compositionally biased region" description="Polar residues" evidence="1">
    <location>
        <begin position="459"/>
        <end position="481"/>
    </location>
</feature>